<organism evidence="3 5">
    <name type="scientific">Methylobacterium oxalidis</name>
    <dbReference type="NCBI Taxonomy" id="944322"/>
    <lineage>
        <taxon>Bacteria</taxon>
        <taxon>Pseudomonadati</taxon>
        <taxon>Pseudomonadota</taxon>
        <taxon>Alphaproteobacteria</taxon>
        <taxon>Hyphomicrobiales</taxon>
        <taxon>Methylobacteriaceae</taxon>
        <taxon>Methylobacterium</taxon>
    </lineage>
</organism>
<dbReference type="RefSeq" id="WP_147024017.1">
    <property type="nucleotide sequence ID" value="NZ_BJZU01000004.1"/>
</dbReference>
<comment type="caution">
    <text evidence="3">The sequence shown here is derived from an EMBL/GenBank/DDBJ whole genome shotgun (WGS) entry which is preliminary data.</text>
</comment>
<sequence>MTYQFTDFSIGRGGSPGTPIDPDVTNEEGPSGNGPPDPGSENYTWFGYYTHYVSSPGGEVYALYNGLLERDPDPSSDYWLKLLDQGASLEGVTQSILGSPEGQSNFNAPDNAGYVEQLYQTVLGRPSDAAGAAYWTAALNNGLSRAAVADGFVFSAEHIDQLQFAFDAGIFVPDPTASDISRLYYGVFDRSPDPGGLQWWHTEVDFGTSLSSVAQAFLLSQEYSALYPTSPTDAEYVNALYAGALGRAPDAGGAQYWEGALASSSLTRADVAVGISESAEAHEYLSTFIEEGWLLT</sequence>
<evidence type="ECO:0000313" key="4">
    <source>
        <dbReference type="EMBL" id="GLS67710.1"/>
    </source>
</evidence>
<dbReference type="InterPro" id="IPR038255">
    <property type="entry name" value="PBS_linker_sf"/>
</dbReference>
<dbReference type="EMBL" id="BJZU01000004">
    <property type="protein sequence ID" value="GEP02331.1"/>
    <property type="molecule type" value="Genomic_DNA"/>
</dbReference>
<dbReference type="Proteomes" id="UP000321960">
    <property type="component" value="Unassembled WGS sequence"/>
</dbReference>
<dbReference type="Pfam" id="PF13946">
    <property type="entry name" value="DUF4214"/>
    <property type="match status" value="2"/>
</dbReference>
<dbReference type="Proteomes" id="UP001156856">
    <property type="component" value="Unassembled WGS sequence"/>
</dbReference>
<feature type="region of interest" description="Disordered" evidence="1">
    <location>
        <begin position="1"/>
        <end position="39"/>
    </location>
</feature>
<dbReference type="Gene3D" id="1.10.3130.20">
    <property type="entry name" value="Phycobilisome linker domain"/>
    <property type="match status" value="2"/>
</dbReference>
<feature type="domain" description="DUF4214" evidence="2">
    <location>
        <begin position="94"/>
        <end position="160"/>
    </location>
</feature>
<name>A0A512IXA1_9HYPH</name>
<dbReference type="InterPro" id="IPR025282">
    <property type="entry name" value="DUF4214"/>
</dbReference>
<proteinExistence type="predicted"/>
<feature type="domain" description="DUF4214" evidence="2">
    <location>
        <begin position="214"/>
        <end position="282"/>
    </location>
</feature>
<keyword evidence="6" id="KW-1185">Reference proteome</keyword>
<reference evidence="4" key="1">
    <citation type="journal article" date="2014" name="Int. J. Syst. Evol. Microbiol.">
        <title>Complete genome of a new Firmicutes species belonging to the dominant human colonic microbiota ('Ruminococcus bicirculans') reveals two chromosomes and a selective capacity to utilize plant glucans.</title>
        <authorList>
            <consortium name="NISC Comparative Sequencing Program"/>
            <person name="Wegmann U."/>
            <person name="Louis P."/>
            <person name="Goesmann A."/>
            <person name="Henrissat B."/>
            <person name="Duncan S.H."/>
            <person name="Flint H.J."/>
        </authorList>
    </citation>
    <scope>NUCLEOTIDE SEQUENCE</scope>
    <source>
        <strain evidence="4">NBRC 107715</strain>
    </source>
</reference>
<evidence type="ECO:0000313" key="5">
    <source>
        <dbReference type="Proteomes" id="UP000321960"/>
    </source>
</evidence>
<evidence type="ECO:0000256" key="1">
    <source>
        <dbReference type="SAM" id="MobiDB-lite"/>
    </source>
</evidence>
<protein>
    <recommendedName>
        <fullName evidence="2">DUF4214 domain-containing protein</fullName>
    </recommendedName>
</protein>
<dbReference type="EMBL" id="BSPK01000117">
    <property type="protein sequence ID" value="GLS67710.1"/>
    <property type="molecule type" value="Genomic_DNA"/>
</dbReference>
<accession>A0A512IXA1</accession>
<evidence type="ECO:0000313" key="3">
    <source>
        <dbReference type="EMBL" id="GEP02331.1"/>
    </source>
</evidence>
<dbReference type="OrthoDB" id="7970799at2"/>
<evidence type="ECO:0000313" key="6">
    <source>
        <dbReference type="Proteomes" id="UP001156856"/>
    </source>
</evidence>
<gene>
    <name evidence="4" type="ORF">GCM10007888_60950</name>
    <name evidence="3" type="ORF">MOX02_03690</name>
</gene>
<evidence type="ECO:0000259" key="2">
    <source>
        <dbReference type="Pfam" id="PF13946"/>
    </source>
</evidence>
<reference evidence="6" key="2">
    <citation type="journal article" date="2019" name="Int. J. Syst. Evol. Microbiol.">
        <title>The Global Catalogue of Microorganisms (GCM) 10K type strain sequencing project: providing services to taxonomists for standard genome sequencing and annotation.</title>
        <authorList>
            <consortium name="The Broad Institute Genomics Platform"/>
            <consortium name="The Broad Institute Genome Sequencing Center for Infectious Disease"/>
            <person name="Wu L."/>
            <person name="Ma J."/>
        </authorList>
    </citation>
    <scope>NUCLEOTIDE SEQUENCE [LARGE SCALE GENOMIC DNA]</scope>
    <source>
        <strain evidence="6">NBRC 107715</strain>
    </source>
</reference>
<reference evidence="3 5" key="3">
    <citation type="submission" date="2019-07" db="EMBL/GenBank/DDBJ databases">
        <title>Whole genome shotgun sequence of Methylobacterium oxalidis NBRC 107715.</title>
        <authorList>
            <person name="Hosoyama A."/>
            <person name="Uohara A."/>
            <person name="Ohji S."/>
            <person name="Ichikawa N."/>
        </authorList>
    </citation>
    <scope>NUCLEOTIDE SEQUENCE [LARGE SCALE GENOMIC DNA]</scope>
    <source>
        <strain evidence="3 5">NBRC 107715</strain>
    </source>
</reference>
<reference evidence="4" key="4">
    <citation type="submission" date="2023-01" db="EMBL/GenBank/DDBJ databases">
        <title>Draft genome sequence of Methylobacterium oxalidis strain NBRC 107715.</title>
        <authorList>
            <person name="Sun Q."/>
            <person name="Mori K."/>
        </authorList>
    </citation>
    <scope>NUCLEOTIDE SEQUENCE</scope>
    <source>
        <strain evidence="4">NBRC 107715</strain>
    </source>
</reference>
<dbReference type="AlphaFoldDB" id="A0A512IXA1"/>